<dbReference type="GeneID" id="70081233"/>
<keyword evidence="2" id="KW-1185">Reference proteome</keyword>
<proteinExistence type="predicted"/>
<dbReference type="Proteomes" id="UP000346466">
    <property type="component" value="Segment"/>
</dbReference>
<dbReference type="KEGG" id="vg:70081233"/>
<organism evidence="1 2">
    <name type="scientific">Gordonia phage Syleon</name>
    <dbReference type="NCBI Taxonomy" id="2653718"/>
    <lineage>
        <taxon>Viruses</taxon>
        <taxon>Duplodnaviria</taxon>
        <taxon>Heunggongvirae</taxon>
        <taxon>Uroviricota</taxon>
        <taxon>Caudoviricetes</taxon>
        <taxon>Deeyouvirinae</taxon>
        <taxon>Octobienvirus</taxon>
        <taxon>Octobienvirus syleon</taxon>
    </lineage>
</organism>
<dbReference type="RefSeq" id="YP_010246668.1">
    <property type="nucleotide sequence ID" value="NC_060137.1"/>
</dbReference>
<evidence type="ECO:0000313" key="2">
    <source>
        <dbReference type="Proteomes" id="UP000346466"/>
    </source>
</evidence>
<evidence type="ECO:0000313" key="1">
    <source>
        <dbReference type="EMBL" id="QGH75738.1"/>
    </source>
</evidence>
<dbReference type="EMBL" id="MN444870">
    <property type="protein sequence ID" value="QGH75738.1"/>
    <property type="molecule type" value="Genomic_DNA"/>
</dbReference>
<protein>
    <submittedName>
        <fullName evidence="1">Uncharacterized protein</fullName>
    </submittedName>
</protein>
<gene>
    <name evidence="1" type="primary">9</name>
    <name evidence="1" type="ORF">SEA_SYLEON_9</name>
</gene>
<name>A0A5Q2WED4_9CAUD</name>
<sequence>MKLMHFSKTGTLELDRDRPYTTFREEKPDGLWVSNEGDYGWSQWVTDNEFGLETLEYAYDVLLAKDSRVFVISSLDDFDYFNHAYSKPGLLTEITGDPKYNAPDWSLVQQHCQGIIFEHYFWERRLEVFWYYGWDCASGAIWDLSAIEMFRSVNDRPKPSVWSNNV</sequence>
<reference evidence="1 2" key="1">
    <citation type="submission" date="2019-09" db="EMBL/GenBank/DDBJ databases">
        <authorList>
            <person name="Falcon-Lizardi N."/>
            <person name="Rios-Rosa Y."/>
            <person name="Rivera-Cruz A."/>
            <person name="Rivera-Espinal N.S."/>
            <person name="Rodriguez-Cotto F.E."/>
            <person name="Rosa-Flores A.N."/>
            <person name="Rubin M.R."/>
            <person name="Vazquez E."/>
            <person name="Molloy S.D."/>
            <person name="Garlena R.A."/>
            <person name="Russell D.A."/>
            <person name="Pope W.H."/>
            <person name="Jacobs-Sera D."/>
            <person name="Hatfull G.F."/>
        </authorList>
    </citation>
    <scope>NUCLEOTIDE SEQUENCE [LARGE SCALE GENOMIC DNA]</scope>
</reference>
<accession>A0A5Q2WED4</accession>